<dbReference type="PANTHER" id="PTHR30087">
    <property type="entry name" value="INNER MEMBRANE PROTEIN"/>
    <property type="match status" value="1"/>
</dbReference>
<organism evidence="1 4">
    <name type="scientific">Enterococcus cecorum</name>
    <dbReference type="NCBI Taxonomy" id="44008"/>
    <lineage>
        <taxon>Bacteria</taxon>
        <taxon>Bacillati</taxon>
        <taxon>Bacillota</taxon>
        <taxon>Bacilli</taxon>
        <taxon>Lactobacillales</taxon>
        <taxon>Enterococcaceae</taxon>
        <taxon>Enterococcus</taxon>
    </lineage>
</organism>
<dbReference type="PANTHER" id="PTHR30087:SF1">
    <property type="entry name" value="HYPOTHETICAL CYTOSOLIC PROTEIN"/>
    <property type="match status" value="1"/>
</dbReference>
<proteinExistence type="predicted"/>
<dbReference type="Proteomes" id="UP000196074">
    <property type="component" value="Unassembled WGS sequence"/>
</dbReference>
<gene>
    <name evidence="2" type="ORF">B5E88_04355</name>
    <name evidence="1" type="ORF">HF857_03835</name>
</gene>
<reference evidence="1 4" key="3">
    <citation type="submission" date="2020-04" db="EMBL/GenBank/DDBJ databases">
        <authorList>
            <person name="Hitch T.C.A."/>
            <person name="Wylensek D."/>
            <person name="Clavel T."/>
        </authorList>
    </citation>
    <scope>NUCLEOTIDE SEQUENCE [LARGE SCALE GENOMIC DNA]</scope>
    <source>
        <strain evidence="1 4">WCA-380-WT-3C</strain>
    </source>
</reference>
<sequence length="160" mass="17199">MIGISACLGGVCCRYDGRMQKINLIKELIAANEAVLVCPEVMGGLPIPRVPAEIVGGDGFDVWQGKAKVINQNQEDVTESFKHGARVAYEKLQAQQVTTLILKERSPSCGKSQIYDGTFSGTKQTGVGVATAYFIQKGMQVYSEADLPTLCSQRGILLGD</sequence>
<reference evidence="2" key="2">
    <citation type="journal article" date="2018" name="BMC Genomics">
        <title>Whole genome sequencing and function prediction of 133 gut anaerobes isolated from chicken caecum in pure cultures.</title>
        <authorList>
            <person name="Medvecky M."/>
            <person name="Cejkova D."/>
            <person name="Polansky O."/>
            <person name="Karasova D."/>
            <person name="Kubasova T."/>
            <person name="Cizek A."/>
            <person name="Rychlik I."/>
        </authorList>
    </citation>
    <scope>NUCLEOTIDE SEQUENCE</scope>
    <source>
        <strain evidence="2">An144</strain>
    </source>
</reference>
<comment type="caution">
    <text evidence="1">The sequence shown here is derived from an EMBL/GenBank/DDBJ whole genome shotgun (WGS) entry which is preliminary data.</text>
</comment>
<dbReference type="AlphaFoldDB" id="A0A0H2Q394"/>
<dbReference type="InterPro" id="IPR007553">
    <property type="entry name" value="2-thiour_desulf"/>
</dbReference>
<evidence type="ECO:0000313" key="3">
    <source>
        <dbReference type="Proteomes" id="UP000196074"/>
    </source>
</evidence>
<reference evidence="3" key="1">
    <citation type="submission" date="2017-04" db="EMBL/GenBank/DDBJ databases">
        <title>Function of individual gut microbiota members based on whole genome sequencing of pure cultures obtained from chicken caecum.</title>
        <authorList>
            <person name="Medvecky M."/>
            <person name="Cejkova D."/>
            <person name="Polansky O."/>
            <person name="Karasova D."/>
            <person name="Kubasova T."/>
            <person name="Cizek A."/>
            <person name="Rychlik I."/>
        </authorList>
    </citation>
    <scope>NUCLEOTIDE SEQUENCE [LARGE SCALE GENOMIC DNA]</scope>
    <source>
        <strain evidence="3">An144</strain>
    </source>
</reference>
<dbReference type="Pfam" id="PF04463">
    <property type="entry name" value="2-thiour_desulf"/>
    <property type="match status" value="1"/>
</dbReference>
<name>A0A0H2Q394_9ENTE</name>
<dbReference type="EMBL" id="JABAFV010000004">
    <property type="protein sequence ID" value="NME49391.1"/>
    <property type="molecule type" value="Genomic_DNA"/>
</dbReference>
<evidence type="ECO:0000313" key="1">
    <source>
        <dbReference type="EMBL" id="NME49391.1"/>
    </source>
</evidence>
<dbReference type="GeneID" id="60872127"/>
<protein>
    <submittedName>
        <fullName evidence="1">DUF523 domain-containing protein</fullName>
    </submittedName>
</protein>
<accession>A0A0H2Q394</accession>
<dbReference type="RefSeq" id="WP_016251256.1">
    <property type="nucleotide sequence ID" value="NZ_CP010062.1"/>
</dbReference>
<evidence type="ECO:0000313" key="2">
    <source>
        <dbReference type="EMBL" id="OUQ10932.1"/>
    </source>
</evidence>
<evidence type="ECO:0000313" key="4">
    <source>
        <dbReference type="Proteomes" id="UP000588071"/>
    </source>
</evidence>
<dbReference type="Proteomes" id="UP000588071">
    <property type="component" value="Unassembled WGS sequence"/>
</dbReference>
<dbReference type="EMBL" id="NFLC01000006">
    <property type="protein sequence ID" value="OUQ10932.1"/>
    <property type="molecule type" value="Genomic_DNA"/>
</dbReference>